<dbReference type="AlphaFoldDB" id="A0A0D1E0Q7"/>
<protein>
    <submittedName>
        <fullName evidence="2">Uncharacterized protein</fullName>
    </submittedName>
</protein>
<organism evidence="2 3">
    <name type="scientific">Mycosarcoma maydis</name>
    <name type="common">Corn smut fungus</name>
    <name type="synonym">Ustilago maydis</name>
    <dbReference type="NCBI Taxonomy" id="5270"/>
    <lineage>
        <taxon>Eukaryota</taxon>
        <taxon>Fungi</taxon>
        <taxon>Dikarya</taxon>
        <taxon>Basidiomycota</taxon>
        <taxon>Ustilaginomycotina</taxon>
        <taxon>Ustilaginomycetes</taxon>
        <taxon>Ustilaginales</taxon>
        <taxon>Ustilaginaceae</taxon>
        <taxon>Mycosarcoma</taxon>
    </lineage>
</organism>
<evidence type="ECO:0000256" key="1">
    <source>
        <dbReference type="SAM" id="MobiDB-lite"/>
    </source>
</evidence>
<proteinExistence type="predicted"/>
<dbReference type="GeneID" id="23563093"/>
<accession>A0A0D1E0Q7</accession>
<name>A0A0D1E0Q7_MYCMD</name>
<gene>
    <name evidence="2" type="ORF">UMAG_02313</name>
</gene>
<dbReference type="VEuPathDB" id="FungiDB:UMAG_02313"/>
<evidence type="ECO:0000313" key="3">
    <source>
        <dbReference type="Proteomes" id="UP000000561"/>
    </source>
</evidence>
<evidence type="ECO:0000313" key="2">
    <source>
        <dbReference type="EMBL" id="KIS69789.1"/>
    </source>
</evidence>
<dbReference type="EMBL" id="CM003144">
    <property type="protein sequence ID" value="KIS69789.1"/>
    <property type="molecule type" value="Genomic_DNA"/>
</dbReference>
<feature type="region of interest" description="Disordered" evidence="1">
    <location>
        <begin position="96"/>
        <end position="119"/>
    </location>
</feature>
<dbReference type="RefSeq" id="XP_011388634.1">
    <property type="nucleotide sequence ID" value="XM_011390332.1"/>
</dbReference>
<dbReference type="InParanoid" id="A0A0D1E0Q7"/>
<keyword evidence="3" id="KW-1185">Reference proteome</keyword>
<dbReference type="Proteomes" id="UP000000561">
    <property type="component" value="Chromosome 5"/>
</dbReference>
<dbReference type="KEGG" id="uma:UMAG_02313"/>
<reference evidence="2 3" key="1">
    <citation type="journal article" date="2006" name="Nature">
        <title>Insights from the genome of the biotrophic fungal plant pathogen Ustilago maydis.</title>
        <authorList>
            <person name="Kamper J."/>
            <person name="Kahmann R."/>
            <person name="Bolker M."/>
            <person name="Ma L.J."/>
            <person name="Brefort T."/>
            <person name="Saville B.J."/>
            <person name="Banuett F."/>
            <person name="Kronstad J.W."/>
            <person name="Gold S.E."/>
            <person name="Muller O."/>
            <person name="Perlin M.H."/>
            <person name="Wosten H.A."/>
            <person name="de Vries R."/>
            <person name="Ruiz-Herrera J."/>
            <person name="Reynaga-Pena C.G."/>
            <person name="Snetselaar K."/>
            <person name="McCann M."/>
            <person name="Perez-Martin J."/>
            <person name="Feldbrugge M."/>
            <person name="Basse C.W."/>
            <person name="Steinberg G."/>
            <person name="Ibeas J.I."/>
            <person name="Holloman W."/>
            <person name="Guzman P."/>
            <person name="Farman M."/>
            <person name="Stajich J.E."/>
            <person name="Sentandreu R."/>
            <person name="Gonzalez-Prieto J.M."/>
            <person name="Kennell J.C."/>
            <person name="Molina L."/>
            <person name="Schirawski J."/>
            <person name="Mendoza-Mendoza A."/>
            <person name="Greilinger D."/>
            <person name="Munch K."/>
            <person name="Rossel N."/>
            <person name="Scherer M."/>
            <person name="Vranes M."/>
            <person name="Ladendorf O."/>
            <person name="Vincon V."/>
            <person name="Fuchs U."/>
            <person name="Sandrock B."/>
            <person name="Meng S."/>
            <person name="Ho E.C."/>
            <person name="Cahill M.J."/>
            <person name="Boyce K.J."/>
            <person name="Klose J."/>
            <person name="Klosterman S.J."/>
            <person name="Deelstra H.J."/>
            <person name="Ortiz-Castellanos L."/>
            <person name="Li W."/>
            <person name="Sanchez-Alonso P."/>
            <person name="Schreier P.H."/>
            <person name="Hauser-Hahn I."/>
            <person name="Vaupel M."/>
            <person name="Koopmann E."/>
            <person name="Friedrich G."/>
            <person name="Voss H."/>
            <person name="Schluter T."/>
            <person name="Margolis J."/>
            <person name="Platt D."/>
            <person name="Swimmer C."/>
            <person name="Gnirke A."/>
            <person name="Chen F."/>
            <person name="Vysotskaia V."/>
            <person name="Mannhaupt G."/>
            <person name="Guldener U."/>
            <person name="Munsterkotter M."/>
            <person name="Haase D."/>
            <person name="Oesterheld M."/>
            <person name="Mewes H.W."/>
            <person name="Mauceli E.W."/>
            <person name="DeCaprio D."/>
            <person name="Wade C.M."/>
            <person name="Butler J."/>
            <person name="Young S."/>
            <person name="Jaffe D.B."/>
            <person name="Calvo S."/>
            <person name="Nusbaum C."/>
            <person name="Galagan J."/>
            <person name="Birren B.W."/>
        </authorList>
    </citation>
    <scope>NUCLEOTIDE SEQUENCE [LARGE SCALE GENOMIC DNA]</scope>
    <source>
        <strain evidence="3">DSM 14603 / FGSC 9021 / UM521</strain>
    </source>
</reference>
<sequence length="119" mass="13284">MEDKSKGTPQSEAIGSWETRWMEKDETGFALLSSIIASLTLHKPTLLERLTEVKLRAKSPVCVQLNCRTRSRRAFHAVAGQRQIELGSSFLAELSNSSEKDKPFSGRAGELHGRNSELR</sequence>
<feature type="compositionally biased region" description="Basic and acidic residues" evidence="1">
    <location>
        <begin position="98"/>
        <end position="119"/>
    </location>
</feature>